<reference evidence="1 2" key="1">
    <citation type="journal article" date="2024" name="BMC Genomics">
        <title>Genome assembly of redclaw crayfish (Cherax quadricarinatus) provides insights into its immune adaptation and hypoxia tolerance.</title>
        <authorList>
            <person name="Liu Z."/>
            <person name="Zheng J."/>
            <person name="Li H."/>
            <person name="Fang K."/>
            <person name="Wang S."/>
            <person name="He J."/>
            <person name="Zhou D."/>
            <person name="Weng S."/>
            <person name="Chi M."/>
            <person name="Gu Z."/>
            <person name="He J."/>
            <person name="Li F."/>
            <person name="Wang M."/>
        </authorList>
    </citation>
    <scope>NUCLEOTIDE SEQUENCE [LARGE SCALE GENOMIC DNA]</scope>
    <source>
        <strain evidence="1">ZL_2023a</strain>
    </source>
</reference>
<protein>
    <recommendedName>
        <fullName evidence="3">Protein kinase domain-containing protein</fullName>
    </recommendedName>
</protein>
<dbReference type="Gene3D" id="1.10.510.10">
    <property type="entry name" value="Transferase(Phosphotransferase) domain 1"/>
    <property type="match status" value="1"/>
</dbReference>
<accession>A0AAW0X8P1</accession>
<evidence type="ECO:0008006" key="3">
    <source>
        <dbReference type="Google" id="ProtNLM"/>
    </source>
</evidence>
<comment type="caution">
    <text evidence="1">The sequence shown here is derived from an EMBL/GenBank/DDBJ whole genome shotgun (WGS) entry which is preliminary data.</text>
</comment>
<dbReference type="InterPro" id="IPR011009">
    <property type="entry name" value="Kinase-like_dom_sf"/>
</dbReference>
<evidence type="ECO:0000313" key="1">
    <source>
        <dbReference type="EMBL" id="KAK8734429.1"/>
    </source>
</evidence>
<proteinExistence type="predicted"/>
<organism evidence="1 2">
    <name type="scientific">Cherax quadricarinatus</name>
    <name type="common">Australian red claw crayfish</name>
    <dbReference type="NCBI Taxonomy" id="27406"/>
    <lineage>
        <taxon>Eukaryota</taxon>
        <taxon>Metazoa</taxon>
        <taxon>Ecdysozoa</taxon>
        <taxon>Arthropoda</taxon>
        <taxon>Crustacea</taxon>
        <taxon>Multicrustacea</taxon>
        <taxon>Malacostraca</taxon>
        <taxon>Eumalacostraca</taxon>
        <taxon>Eucarida</taxon>
        <taxon>Decapoda</taxon>
        <taxon>Pleocyemata</taxon>
        <taxon>Astacidea</taxon>
        <taxon>Parastacoidea</taxon>
        <taxon>Parastacidae</taxon>
        <taxon>Cherax</taxon>
    </lineage>
</organism>
<sequence length="507" mass="57111">MMQSTSLINQTKDTNFSFLNNELSKTISDVLAQVKVRFSLRFAMDPNSVLNQTVKVLSEEKSFNSVCDKIKMLGRAVLDLLPESKELPTVEEKFWKEVPYLNRYQAIIPLQIKLKCLRNECSLEYQDHPTETYDKVFSCFTEWKKAYSEAQVELNSAVEMVAKLFSSFATHLKGIIKGRNMQCFSPSEEYCSLSTALGKEMELAIKGRDFTKCMAAAVDAKIRGRISELKYIFLLMENVSAKCSVRSSNSMEERSVQDVSLFKFVKGFKKEIPQQTFAAIINDIVQDLVCFHQKGKAYKHLHPENILLVDGVAKLCSQEKIVESSLKESWSFKCPQSPGQKEAIDTFADDVYSLGIMILWLSCLGVGNLEAAKKAAINSIPSIKHLIAEEPSERPTMQELLLQQWLLPEALHTNQQLALCPEGVLTMINENELDVKSEAVTHMVIEESNMECTDSKSCVALKPELAKFDENILSQTENVDYKDLVSTVPNCPSLEGINMKSARQNGK</sequence>
<dbReference type="SUPFAM" id="SSF56112">
    <property type="entry name" value="Protein kinase-like (PK-like)"/>
    <property type="match status" value="1"/>
</dbReference>
<dbReference type="EMBL" id="JARKIK010000051">
    <property type="protein sequence ID" value="KAK8734429.1"/>
    <property type="molecule type" value="Genomic_DNA"/>
</dbReference>
<dbReference type="Proteomes" id="UP001445076">
    <property type="component" value="Unassembled WGS sequence"/>
</dbReference>
<keyword evidence="2" id="KW-1185">Reference proteome</keyword>
<evidence type="ECO:0000313" key="2">
    <source>
        <dbReference type="Proteomes" id="UP001445076"/>
    </source>
</evidence>
<name>A0AAW0X8P1_CHEQU</name>
<dbReference type="AlphaFoldDB" id="A0AAW0X8P1"/>
<gene>
    <name evidence="1" type="ORF">OTU49_017448</name>
</gene>